<reference evidence="3" key="1">
    <citation type="journal article" date="2006" name="PLoS Biol.">
        <title>Macronuclear genome sequence of the ciliate Tetrahymena thermophila, a model eukaryote.</title>
        <authorList>
            <person name="Eisen J.A."/>
            <person name="Coyne R.S."/>
            <person name="Wu M."/>
            <person name="Wu D."/>
            <person name="Thiagarajan M."/>
            <person name="Wortman J.R."/>
            <person name="Badger J.H."/>
            <person name="Ren Q."/>
            <person name="Amedeo P."/>
            <person name="Jones K.M."/>
            <person name="Tallon L.J."/>
            <person name="Delcher A.L."/>
            <person name="Salzberg S.L."/>
            <person name="Silva J.C."/>
            <person name="Haas B.J."/>
            <person name="Majoros W.H."/>
            <person name="Farzad M."/>
            <person name="Carlton J.M."/>
            <person name="Smith R.K. Jr."/>
            <person name="Garg J."/>
            <person name="Pearlman R.E."/>
            <person name="Karrer K.M."/>
            <person name="Sun L."/>
            <person name="Manning G."/>
            <person name="Elde N.C."/>
            <person name="Turkewitz A.P."/>
            <person name="Asai D.J."/>
            <person name="Wilkes D.E."/>
            <person name="Wang Y."/>
            <person name="Cai H."/>
            <person name="Collins K."/>
            <person name="Stewart B.A."/>
            <person name="Lee S.R."/>
            <person name="Wilamowska K."/>
            <person name="Weinberg Z."/>
            <person name="Ruzzo W.L."/>
            <person name="Wloga D."/>
            <person name="Gaertig J."/>
            <person name="Frankel J."/>
            <person name="Tsao C.-C."/>
            <person name="Gorovsky M.A."/>
            <person name="Keeling P.J."/>
            <person name="Waller R.F."/>
            <person name="Patron N.J."/>
            <person name="Cherry J.M."/>
            <person name="Stover N.A."/>
            <person name="Krieger C.J."/>
            <person name="del Toro C."/>
            <person name="Ryder H.F."/>
            <person name="Williamson S.C."/>
            <person name="Barbeau R.A."/>
            <person name="Hamilton E.P."/>
            <person name="Orias E."/>
        </authorList>
    </citation>
    <scope>NUCLEOTIDE SEQUENCE [LARGE SCALE GENOMIC DNA]</scope>
    <source>
        <strain evidence="3">SB210</strain>
    </source>
</reference>
<feature type="compositionally biased region" description="Polar residues" evidence="1">
    <location>
        <begin position="268"/>
        <end position="279"/>
    </location>
</feature>
<feature type="region of interest" description="Disordered" evidence="1">
    <location>
        <begin position="425"/>
        <end position="450"/>
    </location>
</feature>
<keyword evidence="3" id="KW-1185">Reference proteome</keyword>
<dbReference type="InParanoid" id="Q23PZ3"/>
<feature type="compositionally biased region" description="Basic residues" evidence="1">
    <location>
        <begin position="572"/>
        <end position="586"/>
    </location>
</feature>
<feature type="region of interest" description="Disordered" evidence="1">
    <location>
        <begin position="543"/>
        <end position="786"/>
    </location>
</feature>
<feature type="region of interest" description="Disordered" evidence="1">
    <location>
        <begin position="192"/>
        <end position="279"/>
    </location>
</feature>
<feature type="compositionally biased region" description="Low complexity" evidence="1">
    <location>
        <begin position="254"/>
        <end position="265"/>
    </location>
</feature>
<gene>
    <name evidence="2" type="ORF">TTHERM_00462890</name>
</gene>
<feature type="compositionally biased region" description="Polar residues" evidence="1">
    <location>
        <begin position="463"/>
        <end position="476"/>
    </location>
</feature>
<dbReference type="GeneID" id="7825723"/>
<feature type="compositionally biased region" description="Basic and acidic residues" evidence="1">
    <location>
        <begin position="763"/>
        <end position="780"/>
    </location>
</feature>
<feature type="compositionally biased region" description="Basic and acidic residues" evidence="1">
    <location>
        <begin position="590"/>
        <end position="604"/>
    </location>
</feature>
<feature type="compositionally biased region" description="Low complexity" evidence="1">
    <location>
        <begin position="228"/>
        <end position="246"/>
    </location>
</feature>
<feature type="compositionally biased region" description="Polar residues" evidence="1">
    <location>
        <begin position="725"/>
        <end position="762"/>
    </location>
</feature>
<dbReference type="HOGENOM" id="CLU_421830_0_0_1"/>
<feature type="compositionally biased region" description="Polar residues" evidence="1">
    <location>
        <begin position="543"/>
        <end position="569"/>
    </location>
</feature>
<organism evidence="2 3">
    <name type="scientific">Tetrahymena thermophila (strain SB210)</name>
    <dbReference type="NCBI Taxonomy" id="312017"/>
    <lineage>
        <taxon>Eukaryota</taxon>
        <taxon>Sar</taxon>
        <taxon>Alveolata</taxon>
        <taxon>Ciliophora</taxon>
        <taxon>Intramacronucleata</taxon>
        <taxon>Oligohymenophorea</taxon>
        <taxon>Hymenostomatida</taxon>
        <taxon>Tetrahymenina</taxon>
        <taxon>Tetrahymenidae</taxon>
        <taxon>Tetrahymena</taxon>
    </lineage>
</organism>
<evidence type="ECO:0000256" key="1">
    <source>
        <dbReference type="SAM" id="MobiDB-lite"/>
    </source>
</evidence>
<feature type="compositionally biased region" description="Basic and acidic residues" evidence="1">
    <location>
        <begin position="433"/>
        <end position="446"/>
    </location>
</feature>
<evidence type="ECO:0000313" key="2">
    <source>
        <dbReference type="EMBL" id="EAR98542.2"/>
    </source>
</evidence>
<feature type="region of interest" description="Disordered" evidence="1">
    <location>
        <begin position="457"/>
        <end position="476"/>
    </location>
</feature>
<dbReference type="RefSeq" id="XP_001018787.2">
    <property type="nucleotide sequence ID" value="XM_001018787.2"/>
</dbReference>
<evidence type="ECO:0000313" key="3">
    <source>
        <dbReference type="Proteomes" id="UP000009168"/>
    </source>
</evidence>
<feature type="compositionally biased region" description="Basic and acidic residues" evidence="1">
    <location>
        <begin position="210"/>
        <end position="220"/>
    </location>
</feature>
<name>Q23PZ3_TETTS</name>
<feature type="compositionally biased region" description="Acidic residues" evidence="1">
    <location>
        <begin position="667"/>
        <end position="678"/>
    </location>
</feature>
<feature type="compositionally biased region" description="Acidic residues" evidence="1">
    <location>
        <begin position="605"/>
        <end position="617"/>
    </location>
</feature>
<feature type="compositionally biased region" description="Polar residues" evidence="1">
    <location>
        <begin position="655"/>
        <end position="666"/>
    </location>
</feature>
<dbReference type="EMBL" id="GG662650">
    <property type="protein sequence ID" value="EAR98542.2"/>
    <property type="molecule type" value="Genomic_DNA"/>
</dbReference>
<feature type="compositionally biased region" description="Acidic residues" evidence="1">
    <location>
        <begin position="625"/>
        <end position="652"/>
    </location>
</feature>
<protein>
    <submittedName>
        <fullName evidence="2">Uncharacterized protein</fullName>
    </submittedName>
</protein>
<sequence length="786" mass="92209">MKYKNIDYNLDVLFHRQKFLELHRKKLEDIIVEKKDYKEEFKHIQNIEQFKNLKQRTIQFNEREKQVQIQRENDILLTKLLDIQMKPVPKPQSRSLGAEYNVSSIKHHKNYVKMKNEIIGVIQKNDQIAKRIINQQSTIKHQEFEKDYEKSQYYKKIITRFNSNMQSENTLINLKGSEFHLNAFRKSQKYIQNSPSHFQVSPVRIRSSSPHKENQQEKRGSYSPQRLQTAQSQSSANQNQNATSSQFFNPVKTYKYNPNSSSNKSVLEKSQTQQSFFRATSPKSKNIRNELNNSNIVIKKVVSSKVNKNLNQSCLKGSKKQINIEIPAKKVIQILDEQSPVSPYVEVLVNKYLIQKEIEENKDQMQALVLNQKQNQSPKSNYNKKQSFNQDQQQQQQIATIECQKNIKKIVEEQKSQRQIMEQIVEEPPTVNSEHEISQKNEDDKQISQTSSRNLLKKEMDSDSQPNKSNQESQLTVKTFTEIRTFENNLDVNLENNLEYLDQQQQFQNKNQLNSKNQIDKYNQNNQRQTNFSNSYQTADFNTQNKQNESQQKSELSQITDAENSQIITKHSGIKVKTNKQIHHTAKSVGYDEKQNRWKKKQESEEYQNQEQIEYEEFNSYGIEGEQDEDAKEDQDEEEDENEYDDCDEDLEGNNYEQNDGNNLQSDIEENLIQDEENTLVKSEKLLSDSNNKKSKTIQSSKPNISRKNSSSFQVDDHNNYKIAQKNQRVGSLSQTSKNSKVQNSSEIQINQYNNSQPLLQQESDKNLKISNKQSEKDIQEEIEIE</sequence>
<accession>Q23PZ3</accession>
<dbReference type="AlphaFoldDB" id="Q23PZ3"/>
<feature type="compositionally biased region" description="Polar residues" evidence="1">
    <location>
        <begin position="697"/>
        <end position="714"/>
    </location>
</feature>
<dbReference type="KEGG" id="tet:TTHERM_00462890"/>
<dbReference type="Proteomes" id="UP000009168">
    <property type="component" value="Unassembled WGS sequence"/>
</dbReference>
<proteinExistence type="predicted"/>